<dbReference type="SUPFAM" id="SSF52540">
    <property type="entry name" value="P-loop containing nucleoside triphosphate hydrolases"/>
    <property type="match status" value="1"/>
</dbReference>
<keyword evidence="1" id="KW-0812">Transmembrane</keyword>
<dbReference type="InterPro" id="IPR027417">
    <property type="entry name" value="P-loop_NTPase"/>
</dbReference>
<keyword evidence="1" id="KW-0472">Membrane</keyword>
<proteinExistence type="predicted"/>
<dbReference type="PANTHER" id="PTHR36978">
    <property type="entry name" value="P-LOOP CONTAINING NUCLEOTIDE TRIPHOSPHATE HYDROLASE"/>
    <property type="match status" value="1"/>
</dbReference>
<comment type="caution">
    <text evidence="2">The sequence shown here is derived from an EMBL/GenBank/DDBJ whole genome shotgun (WGS) entry which is preliminary data.</text>
</comment>
<dbReference type="InterPro" id="IPR040632">
    <property type="entry name" value="Sulfotransfer_4"/>
</dbReference>
<evidence type="ECO:0000313" key="3">
    <source>
        <dbReference type="Proteomes" id="UP000266188"/>
    </source>
</evidence>
<reference evidence="3" key="1">
    <citation type="submission" date="2017-02" db="EMBL/GenBank/DDBJ databases">
        <authorList>
            <person name="Tafer H."/>
            <person name="Lopandic K."/>
        </authorList>
    </citation>
    <scope>NUCLEOTIDE SEQUENCE [LARGE SCALE GENOMIC DNA]</scope>
    <source>
        <strain evidence="3">CBS 366.77</strain>
    </source>
</reference>
<dbReference type="AlphaFoldDB" id="A0A3A2ZDT1"/>
<dbReference type="Proteomes" id="UP000266188">
    <property type="component" value="Unassembled WGS sequence"/>
</dbReference>
<evidence type="ECO:0008006" key="4">
    <source>
        <dbReference type="Google" id="ProtNLM"/>
    </source>
</evidence>
<dbReference type="STRING" id="2070753.A0A3A2ZDT1"/>
<dbReference type="EMBL" id="MVGC01000400">
    <property type="protein sequence ID" value="RJE19487.1"/>
    <property type="molecule type" value="Genomic_DNA"/>
</dbReference>
<feature type="transmembrane region" description="Helical" evidence="1">
    <location>
        <begin position="256"/>
        <end position="278"/>
    </location>
</feature>
<dbReference type="Gene3D" id="3.40.50.300">
    <property type="entry name" value="P-loop containing nucleotide triphosphate hydrolases"/>
    <property type="match status" value="1"/>
</dbReference>
<dbReference type="OrthoDB" id="408152at2759"/>
<name>A0A3A2ZDT1_9EURO</name>
<gene>
    <name evidence="2" type="ORF">PHISCL_08172</name>
</gene>
<keyword evidence="1" id="KW-1133">Transmembrane helix</keyword>
<evidence type="ECO:0000256" key="1">
    <source>
        <dbReference type="SAM" id="Phobius"/>
    </source>
</evidence>
<accession>A0A3A2ZDT1</accession>
<protein>
    <recommendedName>
        <fullName evidence="4">P-loop containing nucleoside triphosphate hydrolase protein</fullName>
    </recommendedName>
</protein>
<dbReference type="PANTHER" id="PTHR36978:SF4">
    <property type="entry name" value="P-LOOP CONTAINING NUCLEOSIDE TRIPHOSPHATE HYDROLASE PROTEIN"/>
    <property type="match status" value="1"/>
</dbReference>
<keyword evidence="3" id="KW-1185">Reference proteome</keyword>
<dbReference type="Pfam" id="PF17784">
    <property type="entry name" value="Sulfotransfer_4"/>
    <property type="match status" value="1"/>
</dbReference>
<organism evidence="2 3">
    <name type="scientific">Aspergillus sclerotialis</name>
    <dbReference type="NCBI Taxonomy" id="2070753"/>
    <lineage>
        <taxon>Eukaryota</taxon>
        <taxon>Fungi</taxon>
        <taxon>Dikarya</taxon>
        <taxon>Ascomycota</taxon>
        <taxon>Pezizomycotina</taxon>
        <taxon>Eurotiomycetes</taxon>
        <taxon>Eurotiomycetidae</taxon>
        <taxon>Eurotiales</taxon>
        <taxon>Aspergillaceae</taxon>
        <taxon>Aspergillus</taxon>
        <taxon>Aspergillus subgen. Polypaecilum</taxon>
    </lineage>
</organism>
<evidence type="ECO:0000313" key="2">
    <source>
        <dbReference type="EMBL" id="RJE19487.1"/>
    </source>
</evidence>
<sequence>MSREIDRLAPPASKKKMKLVVASCSRTGTMGLHSALKILGYTPYHMVEVLKHGVPHMKVAQEAFLSANNRFSGIKRYERAELDKWFDGYDCVLELPSYLGPRAIEAYIEDPDIKFILTERDPAKWARSFSNTAGYVVDLAHSFPTNILKHFDSLNSAFLKLNEYAFWSMSDGTNKNHPNTDAALRNNYAEYIKTVKERLPKDRTLIVKLEDGLGWEQICPFLDVPIPDEPYPDANDQDNFQNIVGKFMHPGILAAWLRLGALAVPSLGVMGFLGWRFLRS</sequence>